<feature type="compositionally biased region" description="Polar residues" evidence="5">
    <location>
        <begin position="31"/>
        <end position="43"/>
    </location>
</feature>
<proteinExistence type="predicted"/>
<dbReference type="GO" id="GO:0005509">
    <property type="term" value="F:calcium ion binding"/>
    <property type="evidence" value="ECO:0007669"/>
    <property type="project" value="InterPro"/>
</dbReference>
<feature type="compositionally biased region" description="Gly residues" evidence="5">
    <location>
        <begin position="360"/>
        <end position="373"/>
    </location>
</feature>
<organism evidence="7 8">
    <name type="scientific">Corynebacterium tapiri</name>
    <dbReference type="NCBI Taxonomy" id="1448266"/>
    <lineage>
        <taxon>Bacteria</taxon>
        <taxon>Bacillati</taxon>
        <taxon>Actinomycetota</taxon>
        <taxon>Actinomycetes</taxon>
        <taxon>Mycobacteriales</taxon>
        <taxon>Corynebacteriaceae</taxon>
        <taxon>Corynebacterium</taxon>
    </lineage>
</organism>
<evidence type="ECO:0008006" key="9">
    <source>
        <dbReference type="Google" id="ProtNLM"/>
    </source>
</evidence>
<evidence type="ECO:0000256" key="1">
    <source>
        <dbReference type="ARBA" id="ARBA00004613"/>
    </source>
</evidence>
<gene>
    <name evidence="7" type="ORF">FHE74_09790</name>
</gene>
<protein>
    <recommendedName>
        <fullName evidence="9">LPXTG cell wall anchor domain-containing protein</fullName>
    </recommendedName>
</protein>
<keyword evidence="6" id="KW-1133">Transmembrane helix</keyword>
<dbReference type="Gene3D" id="2.60.40.10">
    <property type="entry name" value="Immunoglobulins"/>
    <property type="match status" value="1"/>
</dbReference>
<keyword evidence="6" id="KW-0812">Transmembrane</keyword>
<dbReference type="InterPro" id="IPR013783">
    <property type="entry name" value="Ig-like_fold"/>
</dbReference>
<dbReference type="Proteomes" id="UP000312032">
    <property type="component" value="Unassembled WGS sequence"/>
</dbReference>
<dbReference type="InterPro" id="IPR059100">
    <property type="entry name" value="TSP3_bac"/>
</dbReference>
<dbReference type="AlphaFoldDB" id="A0A5C4U1E6"/>
<evidence type="ECO:0000256" key="4">
    <source>
        <dbReference type="ARBA" id="ARBA00022837"/>
    </source>
</evidence>
<feature type="region of interest" description="Disordered" evidence="5">
    <location>
        <begin position="1"/>
        <end position="43"/>
    </location>
</feature>
<accession>A0A5C4U1E6</accession>
<reference evidence="7 8" key="1">
    <citation type="submission" date="2019-06" db="EMBL/GenBank/DDBJ databases">
        <authorList>
            <person name="Li J."/>
        </authorList>
    </citation>
    <scope>NUCLEOTIDE SEQUENCE [LARGE SCALE GENOMIC DNA]</scope>
    <source>
        <strain evidence="7 8">LMG 28165</strain>
    </source>
</reference>
<dbReference type="SUPFAM" id="SSF49313">
    <property type="entry name" value="Cadherin-like"/>
    <property type="match status" value="1"/>
</dbReference>
<dbReference type="InterPro" id="IPR015919">
    <property type="entry name" value="Cadherin-like_sf"/>
</dbReference>
<feature type="compositionally biased region" description="Low complexity" evidence="5">
    <location>
        <begin position="329"/>
        <end position="354"/>
    </location>
</feature>
<dbReference type="RefSeq" id="WP_180339742.1">
    <property type="nucleotide sequence ID" value="NZ_VDHJ01000015.1"/>
</dbReference>
<evidence type="ECO:0000256" key="5">
    <source>
        <dbReference type="SAM" id="MobiDB-lite"/>
    </source>
</evidence>
<feature type="compositionally biased region" description="Acidic residues" evidence="5">
    <location>
        <begin position="1"/>
        <end position="10"/>
    </location>
</feature>
<evidence type="ECO:0000313" key="8">
    <source>
        <dbReference type="Proteomes" id="UP000312032"/>
    </source>
</evidence>
<dbReference type="Pfam" id="PF05345">
    <property type="entry name" value="He_PIG"/>
    <property type="match status" value="1"/>
</dbReference>
<evidence type="ECO:0000313" key="7">
    <source>
        <dbReference type="EMBL" id="TNL95365.1"/>
    </source>
</evidence>
<feature type="region of interest" description="Disordered" evidence="5">
    <location>
        <begin position="329"/>
        <end position="433"/>
    </location>
</feature>
<comment type="caution">
    <text evidence="7">The sequence shown here is derived from an EMBL/GenBank/DDBJ whole genome shotgun (WGS) entry which is preliminary data.</text>
</comment>
<keyword evidence="6" id="KW-0472">Membrane</keyword>
<sequence length="472" mass="45519">PDVVDADDDNDGVKDAEEAVAGTDPKDAGSKPSTPVTDANWATSATVRPGSKVDIPVVSGAVNGTPVLDVSGPGTATVAPDGTITVTPGADAKPGDVIKVTVKDKNGDVIDTIEINVEKTNSGTGLNWGDVATAAIGGVIAVPIIAGALAGGESVDVSGPGAATLGEDGAISVQVDPDAKPGDVIKVTVKDKDGQAVDTVDVTVTDNGDGTTATITPIGDVTVDEGESITPITVTTSDPKAEIRVTGLPAGVNFDPVTGAISGTPLVPGSYPVTLTATVDGKPVSTEKFTITVGDTSNTGHNAGSSNGAGLIGALLGGLGLGAILGSQGSSENPNAGSSTNNNAGSNNGASTPGTNNGAQPGGNDAGNQGGQTTGQPSQAPGANQALGNSQAPGNGAGNSAPGNGQGQSVTTPAPSSPKSTGQQPGSKPGGALANTGVDDLMVIVGGSLLAMTVGGLLILAAKRRREAESES</sequence>
<keyword evidence="4" id="KW-0106">Calcium</keyword>
<name>A0A5C4U1E6_9CORY</name>
<feature type="compositionally biased region" description="Low complexity" evidence="5">
    <location>
        <begin position="388"/>
        <end position="409"/>
    </location>
</feature>
<keyword evidence="3" id="KW-0732">Signal</keyword>
<comment type="subcellular location">
    <subcellularLocation>
        <location evidence="1">Secreted</location>
    </subcellularLocation>
</comment>
<evidence type="ECO:0000256" key="6">
    <source>
        <dbReference type="SAM" id="Phobius"/>
    </source>
</evidence>
<keyword evidence="8" id="KW-1185">Reference proteome</keyword>
<dbReference type="Pfam" id="PF17963">
    <property type="entry name" value="Big_9"/>
    <property type="match status" value="1"/>
</dbReference>
<keyword evidence="2" id="KW-0964">Secreted</keyword>
<dbReference type="GO" id="GO:0016020">
    <property type="term" value="C:membrane"/>
    <property type="evidence" value="ECO:0007669"/>
    <property type="project" value="InterPro"/>
</dbReference>
<feature type="compositionally biased region" description="Polar residues" evidence="5">
    <location>
        <begin position="410"/>
        <end position="426"/>
    </location>
</feature>
<dbReference type="Pfam" id="PF18884">
    <property type="entry name" value="TSP3_bac"/>
    <property type="match status" value="1"/>
</dbReference>
<dbReference type="GO" id="GO:0005975">
    <property type="term" value="P:carbohydrate metabolic process"/>
    <property type="evidence" value="ECO:0007669"/>
    <property type="project" value="UniProtKB-ARBA"/>
</dbReference>
<evidence type="ECO:0000256" key="3">
    <source>
        <dbReference type="ARBA" id="ARBA00022729"/>
    </source>
</evidence>
<feature type="transmembrane region" description="Helical" evidence="6">
    <location>
        <begin position="441"/>
        <end position="462"/>
    </location>
</feature>
<feature type="non-terminal residue" evidence="7">
    <location>
        <position position="1"/>
    </location>
</feature>
<evidence type="ECO:0000256" key="2">
    <source>
        <dbReference type="ARBA" id="ARBA00022525"/>
    </source>
</evidence>
<dbReference type="EMBL" id="VDHJ01000015">
    <property type="protein sequence ID" value="TNL95365.1"/>
    <property type="molecule type" value="Genomic_DNA"/>
</dbReference>